<evidence type="ECO:0000313" key="10">
    <source>
        <dbReference type="Proteomes" id="UP001218188"/>
    </source>
</evidence>
<evidence type="ECO:0000256" key="5">
    <source>
        <dbReference type="ARBA" id="ARBA00022898"/>
    </source>
</evidence>
<dbReference type="SUPFAM" id="SSF53756">
    <property type="entry name" value="UDP-Glycosyltransferase/glycogen phosphorylase"/>
    <property type="match status" value="1"/>
</dbReference>
<evidence type="ECO:0000256" key="8">
    <source>
        <dbReference type="SAM" id="MobiDB-lite"/>
    </source>
</evidence>
<keyword evidence="3 7" id="KW-0328">Glycosyltransferase</keyword>
<evidence type="ECO:0000256" key="3">
    <source>
        <dbReference type="ARBA" id="ARBA00022676"/>
    </source>
</evidence>
<dbReference type="GO" id="GO:0005980">
    <property type="term" value="P:glycogen catabolic process"/>
    <property type="evidence" value="ECO:0007669"/>
    <property type="project" value="TreeGrafter"/>
</dbReference>
<comment type="function">
    <text evidence="7">Allosteric enzyme that catalyzes the rate-limiting step in glycogen catabolism, the phosphorolytic cleavage of glycogen to produce glucose-1-phosphate, and plays a central role in maintaining cellular and organismal glucose homeostasis.</text>
</comment>
<accession>A0AAD6X6U5</accession>
<keyword evidence="6 7" id="KW-0119">Carbohydrate metabolism</keyword>
<dbReference type="Proteomes" id="UP001218188">
    <property type="component" value="Unassembled WGS sequence"/>
</dbReference>
<keyword evidence="4 7" id="KW-0808">Transferase</keyword>
<keyword evidence="5 7" id="KW-0663">Pyridoxal phosphate</keyword>
<evidence type="ECO:0000256" key="7">
    <source>
        <dbReference type="RuleBase" id="RU000587"/>
    </source>
</evidence>
<evidence type="ECO:0000256" key="2">
    <source>
        <dbReference type="ARBA" id="ARBA00006047"/>
    </source>
</evidence>
<dbReference type="GO" id="GO:0030170">
    <property type="term" value="F:pyridoxal phosphate binding"/>
    <property type="evidence" value="ECO:0007669"/>
    <property type="project" value="TreeGrafter"/>
</dbReference>
<dbReference type="Pfam" id="PF00343">
    <property type="entry name" value="Phosphorylase"/>
    <property type="match status" value="2"/>
</dbReference>
<evidence type="ECO:0000256" key="6">
    <source>
        <dbReference type="ARBA" id="ARBA00023277"/>
    </source>
</evidence>
<dbReference type="PROSITE" id="PS00102">
    <property type="entry name" value="PHOSPHORYLASE"/>
    <property type="match status" value="1"/>
</dbReference>
<feature type="compositionally biased region" description="Basic residues" evidence="8">
    <location>
        <begin position="411"/>
        <end position="421"/>
    </location>
</feature>
<organism evidence="9 10">
    <name type="scientific">Mycena alexandri</name>
    <dbReference type="NCBI Taxonomy" id="1745969"/>
    <lineage>
        <taxon>Eukaryota</taxon>
        <taxon>Fungi</taxon>
        <taxon>Dikarya</taxon>
        <taxon>Basidiomycota</taxon>
        <taxon>Agaricomycotina</taxon>
        <taxon>Agaricomycetes</taxon>
        <taxon>Agaricomycetidae</taxon>
        <taxon>Agaricales</taxon>
        <taxon>Marasmiineae</taxon>
        <taxon>Mycenaceae</taxon>
        <taxon>Mycena</taxon>
    </lineage>
</organism>
<comment type="cofactor">
    <cofactor evidence="1 7">
        <name>pyridoxal 5'-phosphate</name>
        <dbReference type="ChEBI" id="CHEBI:597326"/>
    </cofactor>
</comment>
<evidence type="ECO:0000256" key="1">
    <source>
        <dbReference type="ARBA" id="ARBA00001933"/>
    </source>
</evidence>
<evidence type="ECO:0000313" key="9">
    <source>
        <dbReference type="EMBL" id="KAJ7037640.1"/>
    </source>
</evidence>
<sequence length="442" mass="49713">MQTIYDSNLFLQCASLSLSSSSPSSLPSRTTFTNVIPPAVEKKFPQSVEKKFPGDRDRLARMSLIEEGFPKRVRMAFLACIESRKVNGVAEVQLHSALVKTTILKDFIEFEGVSKFKNGITPRRCLDQFNPELSALISSTLKVEKSVSVGNLSAPIQCSPLTHLDLLNLQQCATSPPASRSRIKDLYQLEKLFPHAEDANFREEWAAIKQRNKECLAHHVETTLGLTINTFDVQIKRFHEHKRQTLNILGVIHRYLTLKNMSKEERKKVNPRVVFFARVLHRQARVSLLRLVQRTAITAPQAIRLIVNVVRIITADADTKDLLSLYFLPDYSVSHAEVLIPAPDISQHISTAGTEASGTSNMKFCLNELLPVTVDGANIDIAEEVGESNLLWAPHARRRGPVLVARTTPSRSRRSAPRSRRSSPLVLFKEGNRKLTRSRVER</sequence>
<comment type="caution">
    <text evidence="9">The sequence shown here is derived from an EMBL/GenBank/DDBJ whole genome shotgun (WGS) entry which is preliminary data.</text>
</comment>
<dbReference type="GO" id="GO:0005737">
    <property type="term" value="C:cytoplasm"/>
    <property type="evidence" value="ECO:0007669"/>
    <property type="project" value="TreeGrafter"/>
</dbReference>
<evidence type="ECO:0000256" key="4">
    <source>
        <dbReference type="ARBA" id="ARBA00022679"/>
    </source>
</evidence>
<reference evidence="9" key="1">
    <citation type="submission" date="2023-03" db="EMBL/GenBank/DDBJ databases">
        <title>Massive genome expansion in bonnet fungi (Mycena s.s.) driven by repeated elements and novel gene families across ecological guilds.</title>
        <authorList>
            <consortium name="Lawrence Berkeley National Laboratory"/>
            <person name="Harder C.B."/>
            <person name="Miyauchi S."/>
            <person name="Viragh M."/>
            <person name="Kuo A."/>
            <person name="Thoen E."/>
            <person name="Andreopoulos B."/>
            <person name="Lu D."/>
            <person name="Skrede I."/>
            <person name="Drula E."/>
            <person name="Henrissat B."/>
            <person name="Morin E."/>
            <person name="Kohler A."/>
            <person name="Barry K."/>
            <person name="LaButti K."/>
            <person name="Morin E."/>
            <person name="Salamov A."/>
            <person name="Lipzen A."/>
            <person name="Mereny Z."/>
            <person name="Hegedus B."/>
            <person name="Baldrian P."/>
            <person name="Stursova M."/>
            <person name="Weitz H."/>
            <person name="Taylor A."/>
            <person name="Grigoriev I.V."/>
            <person name="Nagy L.G."/>
            <person name="Martin F."/>
            <person name="Kauserud H."/>
        </authorList>
    </citation>
    <scope>NUCLEOTIDE SEQUENCE</scope>
    <source>
        <strain evidence="9">CBHHK200</strain>
    </source>
</reference>
<comment type="similarity">
    <text evidence="2 7">Belongs to the glycogen phosphorylase family.</text>
</comment>
<dbReference type="GO" id="GO:0008184">
    <property type="term" value="F:glycogen phosphorylase activity"/>
    <property type="evidence" value="ECO:0007669"/>
    <property type="project" value="InterPro"/>
</dbReference>
<comment type="catalytic activity">
    <reaction evidence="7">
        <text>[(1-&gt;4)-alpha-D-glucosyl](n) + phosphate = [(1-&gt;4)-alpha-D-glucosyl](n-1) + alpha-D-glucose 1-phosphate</text>
        <dbReference type="Rhea" id="RHEA:41732"/>
        <dbReference type="Rhea" id="RHEA-COMP:9584"/>
        <dbReference type="Rhea" id="RHEA-COMP:9586"/>
        <dbReference type="ChEBI" id="CHEBI:15444"/>
        <dbReference type="ChEBI" id="CHEBI:43474"/>
        <dbReference type="ChEBI" id="CHEBI:58601"/>
        <dbReference type="EC" id="2.4.1.1"/>
    </reaction>
</comment>
<dbReference type="PANTHER" id="PTHR11468:SF3">
    <property type="entry name" value="GLYCOGEN PHOSPHORYLASE, LIVER FORM"/>
    <property type="match status" value="1"/>
</dbReference>
<dbReference type="EMBL" id="JARJCM010000036">
    <property type="protein sequence ID" value="KAJ7037640.1"/>
    <property type="molecule type" value="Genomic_DNA"/>
</dbReference>
<gene>
    <name evidence="9" type="ORF">C8F04DRAFT_1329913</name>
</gene>
<dbReference type="Gene3D" id="3.40.50.2000">
    <property type="entry name" value="Glycogen Phosphorylase B"/>
    <property type="match status" value="2"/>
</dbReference>
<dbReference type="PANTHER" id="PTHR11468">
    <property type="entry name" value="GLYCOGEN PHOSPHORYLASE"/>
    <property type="match status" value="1"/>
</dbReference>
<dbReference type="InterPro" id="IPR000811">
    <property type="entry name" value="Glyco_trans_35"/>
</dbReference>
<feature type="region of interest" description="Disordered" evidence="8">
    <location>
        <begin position="403"/>
        <end position="442"/>
    </location>
</feature>
<dbReference type="AlphaFoldDB" id="A0AAD6X6U5"/>
<keyword evidence="10" id="KW-1185">Reference proteome</keyword>
<name>A0AAD6X6U5_9AGAR</name>
<dbReference type="EC" id="2.4.1.1" evidence="7"/>
<dbReference type="InterPro" id="IPR035090">
    <property type="entry name" value="Pyridoxal_P_attach_site"/>
</dbReference>
<feature type="compositionally biased region" description="Basic and acidic residues" evidence="8">
    <location>
        <begin position="430"/>
        <end position="442"/>
    </location>
</feature>
<protein>
    <recommendedName>
        <fullName evidence="7">Alpha-1,4 glucan phosphorylase</fullName>
        <ecNumber evidence="7">2.4.1.1</ecNumber>
    </recommendedName>
</protein>
<proteinExistence type="inferred from homology"/>